<name>A0A0G4EW33_VITBC</name>
<sequence length="354" mass="38889">MTSFSSPDGTAIAKLLPSTYQLAWLEIAVFTLMCVAPFLLLPLLPLLGSAGPHFDAVPPWWCTVIEEPWLHALAQMCMAVLVLLGPYMSFVAVLPLWGVIRKLTEGRVWVMTRDTSPPSDGEGGNVPTAVRTVRSTAASSSAEEQPMVARRVLNCSLLLAMAALVHLVSSCMTCFCLLVTINSNPHTGRHILIATLTGIVSLVAILSHAFGIDTTLNELRISSVVAREKQRQEQQQESDHESAPLIEDKETHTAAASSRKGQRRRRVLSFYAQVRDINGRLSMGAALAYIAMRRWLDRENLWGLNLDATFSLVLFAAWAVSLYGRIGFLMWGEGVAEVSRTEEVSLVFVDPEVD</sequence>
<evidence type="ECO:0000256" key="1">
    <source>
        <dbReference type="SAM" id="MobiDB-lite"/>
    </source>
</evidence>
<dbReference type="EMBL" id="CDMY01000329">
    <property type="protein sequence ID" value="CEM02550.1"/>
    <property type="molecule type" value="Genomic_DNA"/>
</dbReference>
<feature type="transmembrane region" description="Helical" evidence="2">
    <location>
        <begin position="193"/>
        <end position="212"/>
    </location>
</feature>
<feature type="transmembrane region" description="Helical" evidence="2">
    <location>
        <begin position="73"/>
        <end position="97"/>
    </location>
</feature>
<dbReference type="VEuPathDB" id="CryptoDB:Vbra_20936"/>
<accession>A0A0G4EW33</accession>
<feature type="compositionally biased region" description="Basic and acidic residues" evidence="1">
    <location>
        <begin position="230"/>
        <end position="252"/>
    </location>
</feature>
<keyword evidence="2" id="KW-1133">Transmembrane helix</keyword>
<feature type="transmembrane region" description="Helical" evidence="2">
    <location>
        <begin position="22"/>
        <end position="44"/>
    </location>
</feature>
<feature type="region of interest" description="Disordered" evidence="1">
    <location>
        <begin position="230"/>
        <end position="261"/>
    </location>
</feature>
<reference evidence="3 4" key="1">
    <citation type="submission" date="2014-11" db="EMBL/GenBank/DDBJ databases">
        <authorList>
            <person name="Zhu J."/>
            <person name="Qi W."/>
            <person name="Song R."/>
        </authorList>
    </citation>
    <scope>NUCLEOTIDE SEQUENCE [LARGE SCALE GENOMIC DNA]</scope>
</reference>
<dbReference type="Proteomes" id="UP000041254">
    <property type="component" value="Unassembled WGS sequence"/>
</dbReference>
<evidence type="ECO:0000313" key="4">
    <source>
        <dbReference type="Proteomes" id="UP000041254"/>
    </source>
</evidence>
<feature type="transmembrane region" description="Helical" evidence="2">
    <location>
        <begin position="157"/>
        <end position="181"/>
    </location>
</feature>
<keyword evidence="2" id="KW-0472">Membrane</keyword>
<dbReference type="InParanoid" id="A0A0G4EW33"/>
<keyword evidence="4" id="KW-1185">Reference proteome</keyword>
<feature type="transmembrane region" description="Helical" evidence="2">
    <location>
        <begin position="301"/>
        <end position="323"/>
    </location>
</feature>
<proteinExistence type="predicted"/>
<evidence type="ECO:0000256" key="2">
    <source>
        <dbReference type="SAM" id="Phobius"/>
    </source>
</evidence>
<organism evidence="3 4">
    <name type="scientific">Vitrella brassicaformis (strain CCMP3155)</name>
    <dbReference type="NCBI Taxonomy" id="1169540"/>
    <lineage>
        <taxon>Eukaryota</taxon>
        <taxon>Sar</taxon>
        <taxon>Alveolata</taxon>
        <taxon>Colpodellida</taxon>
        <taxon>Vitrellaceae</taxon>
        <taxon>Vitrella</taxon>
    </lineage>
</organism>
<protein>
    <submittedName>
        <fullName evidence="3">Uncharacterized protein</fullName>
    </submittedName>
</protein>
<gene>
    <name evidence="3" type="ORF">Vbra_20936</name>
</gene>
<dbReference type="AlphaFoldDB" id="A0A0G4EW33"/>
<keyword evidence="2" id="KW-0812">Transmembrane</keyword>
<evidence type="ECO:0000313" key="3">
    <source>
        <dbReference type="EMBL" id="CEM02550.1"/>
    </source>
</evidence>